<gene>
    <name evidence="1" type="ORF">METZ01_LOCUS192777</name>
</gene>
<protein>
    <submittedName>
        <fullName evidence="1">Uncharacterized protein</fullName>
    </submittedName>
</protein>
<accession>A0A382DQK3</accession>
<reference evidence="1" key="1">
    <citation type="submission" date="2018-05" db="EMBL/GenBank/DDBJ databases">
        <authorList>
            <person name="Lanie J.A."/>
            <person name="Ng W.-L."/>
            <person name="Kazmierczak K.M."/>
            <person name="Andrzejewski T.M."/>
            <person name="Davidsen T.M."/>
            <person name="Wayne K.J."/>
            <person name="Tettelin H."/>
            <person name="Glass J.I."/>
            <person name="Rusch D."/>
            <person name="Podicherti R."/>
            <person name="Tsui H.-C.T."/>
            <person name="Winkler M.E."/>
        </authorList>
    </citation>
    <scope>NUCLEOTIDE SEQUENCE</scope>
</reference>
<dbReference type="EMBL" id="UINC01040276">
    <property type="protein sequence ID" value="SVB39923.1"/>
    <property type="molecule type" value="Genomic_DNA"/>
</dbReference>
<feature type="non-terminal residue" evidence="1">
    <location>
        <position position="42"/>
    </location>
</feature>
<dbReference type="AlphaFoldDB" id="A0A382DQK3"/>
<sequence>MTLTKVVGGVIADTTITSVDILDSTITNAKMAVDPANASNLS</sequence>
<organism evidence="1">
    <name type="scientific">marine metagenome</name>
    <dbReference type="NCBI Taxonomy" id="408172"/>
    <lineage>
        <taxon>unclassified sequences</taxon>
        <taxon>metagenomes</taxon>
        <taxon>ecological metagenomes</taxon>
    </lineage>
</organism>
<name>A0A382DQK3_9ZZZZ</name>
<evidence type="ECO:0000313" key="1">
    <source>
        <dbReference type="EMBL" id="SVB39923.1"/>
    </source>
</evidence>
<proteinExistence type="predicted"/>